<dbReference type="Proteomes" id="UP000824596">
    <property type="component" value="Unassembled WGS sequence"/>
</dbReference>
<name>A0A9P8MWX1_9HYPO</name>
<protein>
    <submittedName>
        <fullName evidence="3">C6 zinc finger domain-containing protein</fullName>
    </submittedName>
</protein>
<gene>
    <name evidence="3" type="ORF">HRG_05240</name>
</gene>
<dbReference type="PANTHER" id="PTHR47784">
    <property type="entry name" value="STEROL UPTAKE CONTROL PROTEIN 2"/>
    <property type="match status" value="1"/>
</dbReference>
<keyword evidence="2" id="KW-0472">Membrane</keyword>
<dbReference type="PANTHER" id="PTHR47784:SF5">
    <property type="entry name" value="STEROL UPTAKE CONTROL PROTEIN 2"/>
    <property type="match status" value="1"/>
</dbReference>
<evidence type="ECO:0000256" key="1">
    <source>
        <dbReference type="ARBA" id="ARBA00023242"/>
    </source>
</evidence>
<dbReference type="Pfam" id="PF11951">
    <property type="entry name" value="Fungal_trans_2"/>
    <property type="match status" value="1"/>
</dbReference>
<reference evidence="3" key="1">
    <citation type="submission" date="2021-09" db="EMBL/GenBank/DDBJ databases">
        <title>A high-quality genome of the endoparasitic fungus Hirsutella rhossiliensis with a comparison of Hirsutella genomes reveals transposable elements contributing to genome size variation.</title>
        <authorList>
            <person name="Lin R."/>
            <person name="Jiao Y."/>
            <person name="Sun X."/>
            <person name="Ling J."/>
            <person name="Xie B."/>
            <person name="Cheng X."/>
        </authorList>
    </citation>
    <scope>NUCLEOTIDE SEQUENCE</scope>
    <source>
        <strain evidence="3">HR02</strain>
    </source>
</reference>
<keyword evidence="1" id="KW-0539">Nucleus</keyword>
<dbReference type="RefSeq" id="XP_044720243.1">
    <property type="nucleotide sequence ID" value="XM_044863711.1"/>
</dbReference>
<accession>A0A9P8MWX1</accession>
<keyword evidence="2" id="KW-1133">Transmembrane helix</keyword>
<keyword evidence="4" id="KW-1185">Reference proteome</keyword>
<proteinExistence type="predicted"/>
<evidence type="ECO:0000313" key="3">
    <source>
        <dbReference type="EMBL" id="KAH0962730.1"/>
    </source>
</evidence>
<dbReference type="InterPro" id="IPR053157">
    <property type="entry name" value="Sterol_Uptake_Regulator"/>
</dbReference>
<dbReference type="AlphaFoldDB" id="A0A9P8MWX1"/>
<dbReference type="EMBL" id="JAIZPD010000005">
    <property type="protein sequence ID" value="KAH0962730.1"/>
    <property type="molecule type" value="Genomic_DNA"/>
</dbReference>
<sequence>MRSSPSIVIELQPRPDTFDQTDMKLLWFYTTATCSCFSLQSGKQRPVEDIMRTLVVRHAFETPFLMHSLFALASLHLQSLGQSINPQRALSYRAKSFAGYRRAVQEAKPETFPALLANSLLLTVLSTQGFREPDGKCLYIIEWMLLWQGIGLVAGLVDVSSIPSAGLEPLFHRPAIDMEAAAAAAAAAAIPDHLVTMVLSMEPDDADFLETQTYLVTLQHLGSLYYNLRKGLGAIMTLRIITWLTYLPRRFVELVRSRRPRALVIMVHYAAFLKVVAGIWWMAGVGDRSIRDILDYLGHEWRQHVEMPLRAMDFDDATELARVISGDFLPSPACYSML</sequence>
<evidence type="ECO:0000313" key="4">
    <source>
        <dbReference type="Proteomes" id="UP000824596"/>
    </source>
</evidence>
<comment type="caution">
    <text evidence="3">The sequence shown here is derived from an EMBL/GenBank/DDBJ whole genome shotgun (WGS) entry which is preliminary data.</text>
</comment>
<dbReference type="GO" id="GO:0001228">
    <property type="term" value="F:DNA-binding transcription activator activity, RNA polymerase II-specific"/>
    <property type="evidence" value="ECO:0007669"/>
    <property type="project" value="TreeGrafter"/>
</dbReference>
<dbReference type="OrthoDB" id="5419315at2759"/>
<organism evidence="3 4">
    <name type="scientific">Hirsutella rhossiliensis</name>
    <dbReference type="NCBI Taxonomy" id="111463"/>
    <lineage>
        <taxon>Eukaryota</taxon>
        <taxon>Fungi</taxon>
        <taxon>Dikarya</taxon>
        <taxon>Ascomycota</taxon>
        <taxon>Pezizomycotina</taxon>
        <taxon>Sordariomycetes</taxon>
        <taxon>Hypocreomycetidae</taxon>
        <taxon>Hypocreales</taxon>
        <taxon>Ophiocordycipitaceae</taxon>
        <taxon>Hirsutella</taxon>
    </lineage>
</organism>
<dbReference type="InterPro" id="IPR021858">
    <property type="entry name" value="Fun_TF"/>
</dbReference>
<evidence type="ECO:0000256" key="2">
    <source>
        <dbReference type="SAM" id="Phobius"/>
    </source>
</evidence>
<keyword evidence="2" id="KW-0812">Transmembrane</keyword>
<dbReference type="GeneID" id="68354369"/>
<feature type="transmembrane region" description="Helical" evidence="2">
    <location>
        <begin position="261"/>
        <end position="283"/>
    </location>
</feature>